<protein>
    <submittedName>
        <fullName evidence="6">AraC family transcriptional regulator</fullName>
    </submittedName>
</protein>
<keyword evidence="7" id="KW-1185">Reference proteome</keyword>
<feature type="transmembrane region" description="Helical" evidence="4">
    <location>
        <begin position="150"/>
        <end position="169"/>
    </location>
</feature>
<keyword evidence="4" id="KW-0812">Transmembrane</keyword>
<dbReference type="PANTHER" id="PTHR43280:SF2">
    <property type="entry name" value="HTH-TYPE TRANSCRIPTIONAL REGULATOR EXSA"/>
    <property type="match status" value="1"/>
</dbReference>
<feature type="transmembrane region" description="Helical" evidence="4">
    <location>
        <begin position="106"/>
        <end position="130"/>
    </location>
</feature>
<dbReference type="InterPro" id="IPR020449">
    <property type="entry name" value="Tscrpt_reg_AraC-type_HTH"/>
</dbReference>
<feature type="transmembrane region" description="Helical" evidence="4">
    <location>
        <begin position="7"/>
        <end position="26"/>
    </location>
</feature>
<evidence type="ECO:0000256" key="2">
    <source>
        <dbReference type="ARBA" id="ARBA00023125"/>
    </source>
</evidence>
<keyword evidence="3" id="KW-0804">Transcription</keyword>
<dbReference type="InterPro" id="IPR018062">
    <property type="entry name" value="HTH_AraC-typ_CS"/>
</dbReference>
<sequence>MLSLNMVNLIQFGTASIAVLGLLMLWRQPSFRGVAVLIGLIALASLINLFEDTGLTRNIYLISPIFVMLFGPASYLATKHLVLGQLSRHDYWHLLPAVPFLLFTEYVQWVIAAGSVWRLIYAGMTAMLLVQFKRIMDAERSDSDDYSLNWLFWLVLVTAGFNFVDLVRLNSQHMISHQLNVLGQGINNGIWLVATGFIVYKLANQGPIPQPVANSKVDEQPSPKKLEADQYQSIFAELDQLFVGNQWFLTPRLTLAEVAELTGIQSRDISRAINTVAQKSFNEYVNNYRVEFVCHQLQQNVSQSLTDIALAAGFSSKASFNQVFKQSMGVTPSAYKAQQQV</sequence>
<feature type="domain" description="HTH araC/xylS-type" evidence="5">
    <location>
        <begin position="249"/>
        <end position="338"/>
    </location>
</feature>
<evidence type="ECO:0000256" key="3">
    <source>
        <dbReference type="ARBA" id="ARBA00023163"/>
    </source>
</evidence>
<dbReference type="RefSeq" id="WP_191145783.1">
    <property type="nucleotide sequence ID" value="NZ_JACXAF010000021.1"/>
</dbReference>
<organism evidence="6 7">
    <name type="scientific">Neiella litorisoli</name>
    <dbReference type="NCBI Taxonomy" id="2771431"/>
    <lineage>
        <taxon>Bacteria</taxon>
        <taxon>Pseudomonadati</taxon>
        <taxon>Pseudomonadota</taxon>
        <taxon>Gammaproteobacteria</taxon>
        <taxon>Alteromonadales</taxon>
        <taxon>Echinimonadaceae</taxon>
        <taxon>Neiella</taxon>
    </lineage>
</organism>
<reference evidence="6" key="1">
    <citation type="submission" date="2020-09" db="EMBL/GenBank/DDBJ databases">
        <title>A novel bacterium of genus Neiella, isolated from South China Sea.</title>
        <authorList>
            <person name="Huang H."/>
            <person name="Mo K."/>
            <person name="Hu Y."/>
        </authorList>
    </citation>
    <scope>NUCLEOTIDE SEQUENCE</scope>
    <source>
        <strain evidence="6">HB171785</strain>
    </source>
</reference>
<evidence type="ECO:0000313" key="7">
    <source>
        <dbReference type="Proteomes" id="UP000638014"/>
    </source>
</evidence>
<name>A0A8J6QVN1_9GAMM</name>
<dbReference type="Proteomes" id="UP000638014">
    <property type="component" value="Unassembled WGS sequence"/>
</dbReference>
<accession>A0A8J6QVN1</accession>
<feature type="transmembrane region" description="Helical" evidence="4">
    <location>
        <begin position="59"/>
        <end position="77"/>
    </location>
</feature>
<dbReference type="InterPro" id="IPR009057">
    <property type="entry name" value="Homeodomain-like_sf"/>
</dbReference>
<dbReference type="EMBL" id="JACXAF010000021">
    <property type="protein sequence ID" value="MBD1390718.1"/>
    <property type="molecule type" value="Genomic_DNA"/>
</dbReference>
<dbReference type="GO" id="GO:0003700">
    <property type="term" value="F:DNA-binding transcription factor activity"/>
    <property type="evidence" value="ECO:0007669"/>
    <property type="project" value="InterPro"/>
</dbReference>
<evidence type="ECO:0000256" key="4">
    <source>
        <dbReference type="SAM" id="Phobius"/>
    </source>
</evidence>
<comment type="caution">
    <text evidence="6">The sequence shown here is derived from an EMBL/GenBank/DDBJ whole genome shotgun (WGS) entry which is preliminary data.</text>
</comment>
<evidence type="ECO:0000256" key="1">
    <source>
        <dbReference type="ARBA" id="ARBA00023015"/>
    </source>
</evidence>
<gene>
    <name evidence="6" type="ORF">IC617_14900</name>
</gene>
<dbReference type="Pfam" id="PF12833">
    <property type="entry name" value="HTH_18"/>
    <property type="match status" value="1"/>
</dbReference>
<dbReference type="PANTHER" id="PTHR43280">
    <property type="entry name" value="ARAC-FAMILY TRANSCRIPTIONAL REGULATOR"/>
    <property type="match status" value="1"/>
</dbReference>
<dbReference type="PROSITE" id="PS01124">
    <property type="entry name" value="HTH_ARAC_FAMILY_2"/>
    <property type="match status" value="1"/>
</dbReference>
<proteinExistence type="predicted"/>
<feature type="transmembrane region" description="Helical" evidence="4">
    <location>
        <begin position="32"/>
        <end position="50"/>
    </location>
</feature>
<evidence type="ECO:0000313" key="6">
    <source>
        <dbReference type="EMBL" id="MBD1390718.1"/>
    </source>
</evidence>
<keyword evidence="4" id="KW-0472">Membrane</keyword>
<dbReference type="InterPro" id="IPR018060">
    <property type="entry name" value="HTH_AraC"/>
</dbReference>
<dbReference type="GO" id="GO:0043565">
    <property type="term" value="F:sequence-specific DNA binding"/>
    <property type="evidence" value="ECO:0007669"/>
    <property type="project" value="InterPro"/>
</dbReference>
<evidence type="ECO:0000259" key="5">
    <source>
        <dbReference type="PROSITE" id="PS01124"/>
    </source>
</evidence>
<dbReference type="PROSITE" id="PS00041">
    <property type="entry name" value="HTH_ARAC_FAMILY_1"/>
    <property type="match status" value="1"/>
</dbReference>
<dbReference type="SMART" id="SM00342">
    <property type="entry name" value="HTH_ARAC"/>
    <property type="match status" value="1"/>
</dbReference>
<keyword evidence="4" id="KW-1133">Transmembrane helix</keyword>
<keyword evidence="1" id="KW-0805">Transcription regulation</keyword>
<dbReference type="Gene3D" id="1.10.10.60">
    <property type="entry name" value="Homeodomain-like"/>
    <property type="match status" value="1"/>
</dbReference>
<dbReference type="AlphaFoldDB" id="A0A8J6QVN1"/>
<dbReference type="PRINTS" id="PR00032">
    <property type="entry name" value="HTHARAC"/>
</dbReference>
<dbReference type="SUPFAM" id="SSF46689">
    <property type="entry name" value="Homeodomain-like"/>
    <property type="match status" value="1"/>
</dbReference>
<keyword evidence="2" id="KW-0238">DNA-binding</keyword>